<comment type="caution">
    <text evidence="1">The sequence shown here is derived from an EMBL/GenBank/DDBJ whole genome shotgun (WGS) entry which is preliminary data.</text>
</comment>
<protein>
    <submittedName>
        <fullName evidence="1">Uncharacterized protein</fullName>
    </submittedName>
</protein>
<accession>A0ACC0UW21</accession>
<dbReference type="EMBL" id="CM047945">
    <property type="protein sequence ID" value="KAI9898316.1"/>
    <property type="molecule type" value="Genomic_DNA"/>
</dbReference>
<gene>
    <name evidence="1" type="ORF">N3K66_006676</name>
</gene>
<evidence type="ECO:0000313" key="2">
    <source>
        <dbReference type="Proteomes" id="UP001163324"/>
    </source>
</evidence>
<keyword evidence="2" id="KW-1185">Reference proteome</keyword>
<evidence type="ECO:0000313" key="1">
    <source>
        <dbReference type="EMBL" id="KAI9898316.1"/>
    </source>
</evidence>
<reference evidence="1" key="1">
    <citation type="submission" date="2022-10" db="EMBL/GenBank/DDBJ databases">
        <title>Complete Genome of Trichothecium roseum strain YXFP-22015, a Plant Pathogen Isolated from Citrus.</title>
        <authorList>
            <person name="Wang Y."/>
            <person name="Zhu L."/>
        </authorList>
    </citation>
    <scope>NUCLEOTIDE SEQUENCE</scope>
    <source>
        <strain evidence="1">YXFP-22015</strain>
    </source>
</reference>
<name>A0ACC0UW21_9HYPO</name>
<proteinExistence type="predicted"/>
<dbReference type="Proteomes" id="UP001163324">
    <property type="component" value="Chromosome 6"/>
</dbReference>
<sequence length="543" mass="59964">MPEDTQSGQGPSQERASSPLARLLHDYQNCLPLTDDPSTKDQTLLLLSPIVPLPASQAGTAGDPFESVGKSLSEIYASVRHVPYFRDRGITGAHVAFIKRANLILLVVVDSLERGGGKLSLDLASLVSDACESRPLIVLACCDADSIDDGDDEEEDEDIPHISDFFTVIHANGYSPVDLEAISSILLGNISSLQTRPSLQALQPSIQRRAWDVQIWKAWDNKADVNELHQLWINNTAPQLHLDIGAFGSILLREGYGKHYIVRDPTTNTILGFCASFTTFADRAGEVLIGSIAAVVVREECRRQGIGRVLHDEALSQLYKIRGVKRVQLGSTFPRLLYGVPKDLPHLGWFQRQGWVLDEQLYGRGRPMVDWLLWFNESPPLNLASAGLTFRSCEMTDAWEVASMVERISEKRYGFGWYDQYAKILDSSYIGDIVVGFEGTTLVTTAITFVPGSGNPSAEDNLWPGSVSLDVGGVTCICIKDDDPVMVNRRDTIMIRLLLACCQALSERGMAGAFFDAMSAQENGIEALGVRKWAEYREVWRQT</sequence>
<organism evidence="1 2">
    <name type="scientific">Trichothecium roseum</name>
    <dbReference type="NCBI Taxonomy" id="47278"/>
    <lineage>
        <taxon>Eukaryota</taxon>
        <taxon>Fungi</taxon>
        <taxon>Dikarya</taxon>
        <taxon>Ascomycota</taxon>
        <taxon>Pezizomycotina</taxon>
        <taxon>Sordariomycetes</taxon>
        <taxon>Hypocreomycetidae</taxon>
        <taxon>Hypocreales</taxon>
        <taxon>Hypocreales incertae sedis</taxon>
        <taxon>Trichothecium</taxon>
    </lineage>
</organism>